<evidence type="ECO:0000313" key="3">
    <source>
        <dbReference type="EMBL" id="EQD52187.1"/>
    </source>
</evidence>
<proteinExistence type="predicted"/>
<organism evidence="3">
    <name type="scientific">mine drainage metagenome</name>
    <dbReference type="NCBI Taxonomy" id="410659"/>
    <lineage>
        <taxon>unclassified sequences</taxon>
        <taxon>metagenomes</taxon>
        <taxon>ecological metagenomes</taxon>
    </lineage>
</organism>
<dbReference type="SUPFAM" id="SSF54897">
    <property type="entry name" value="Protease propeptides/inhibitors"/>
    <property type="match status" value="1"/>
</dbReference>
<reference evidence="3" key="2">
    <citation type="journal article" date="2014" name="ISME J.">
        <title>Microbial stratification in low pH oxic and suboxic macroscopic growths along an acid mine drainage.</title>
        <authorList>
            <person name="Mendez-Garcia C."/>
            <person name="Mesa V."/>
            <person name="Sprenger R.R."/>
            <person name="Richter M."/>
            <person name="Diez M.S."/>
            <person name="Solano J."/>
            <person name="Bargiela R."/>
            <person name="Golyshina O.V."/>
            <person name="Manteca A."/>
            <person name="Ramos J.L."/>
            <person name="Gallego J.R."/>
            <person name="Llorente I."/>
            <person name="Martins Dos Santos V.A."/>
            <person name="Jensen O.N."/>
            <person name="Pelaez A.I."/>
            <person name="Sanchez J."/>
            <person name="Ferrer M."/>
        </authorList>
    </citation>
    <scope>NUCLEOTIDE SEQUENCE</scope>
</reference>
<dbReference type="SMART" id="SM00944">
    <property type="entry name" value="Pro-kuma_activ"/>
    <property type="match status" value="1"/>
</dbReference>
<dbReference type="EMBL" id="AUZZ01004720">
    <property type="protein sequence ID" value="EQD52187.1"/>
    <property type="molecule type" value="Genomic_DNA"/>
</dbReference>
<feature type="domain" description="Peptidase S53 activation" evidence="2">
    <location>
        <begin position="76"/>
        <end position="215"/>
    </location>
</feature>
<evidence type="ECO:0000259" key="2">
    <source>
        <dbReference type="SMART" id="SM00944"/>
    </source>
</evidence>
<name>T1A5E8_9ZZZZ</name>
<feature type="compositionally biased region" description="Low complexity" evidence="1">
    <location>
        <begin position="42"/>
        <end position="58"/>
    </location>
</feature>
<reference evidence="3" key="1">
    <citation type="submission" date="2013-08" db="EMBL/GenBank/DDBJ databases">
        <authorList>
            <person name="Mendez C."/>
            <person name="Richter M."/>
            <person name="Ferrer M."/>
            <person name="Sanchez J."/>
        </authorList>
    </citation>
    <scope>NUCLEOTIDE SEQUENCE</scope>
</reference>
<gene>
    <name evidence="3" type="ORF">B2A_06654</name>
</gene>
<dbReference type="CDD" id="cd11377">
    <property type="entry name" value="Pro-peptidase_S53"/>
    <property type="match status" value="1"/>
</dbReference>
<sequence>MGRAVRHRRAPTRWVAVAGLLVVVLVLTAGGLVPGGAPTAAGLAGRPSGPGGAPRSTAIPPAPTGPVTVAPPDAIGPGIRPVAPVPPDLAMNVLVGLAGSDPSGLAARVAAAYTPGSTLYHDYLTPADVAAQFGASTGTLAAAVRYFNGFGLTATPLGGGTLIEVRGGSGAIARAFGTSFDLYRAPDGRSFVGHPTPAVLPAGIPWTAAVGLGNASLPVPLAVPTATLPAVGRAPLQL</sequence>
<dbReference type="InterPro" id="IPR015366">
    <property type="entry name" value="S53_propep"/>
</dbReference>
<protein>
    <submittedName>
        <fullName evidence="3">Secreted protein containing Peptidase S53, propeptide domain protein</fullName>
    </submittedName>
</protein>
<feature type="non-terminal residue" evidence="3">
    <location>
        <position position="238"/>
    </location>
</feature>
<dbReference type="GO" id="GO:0008236">
    <property type="term" value="F:serine-type peptidase activity"/>
    <property type="evidence" value="ECO:0007669"/>
    <property type="project" value="InterPro"/>
</dbReference>
<evidence type="ECO:0000256" key="1">
    <source>
        <dbReference type="SAM" id="MobiDB-lite"/>
    </source>
</evidence>
<feature type="region of interest" description="Disordered" evidence="1">
    <location>
        <begin position="42"/>
        <end position="73"/>
    </location>
</feature>
<comment type="caution">
    <text evidence="3">The sequence shown here is derived from an EMBL/GenBank/DDBJ whole genome shotgun (WGS) entry which is preliminary data.</text>
</comment>
<accession>T1A5E8</accession>
<dbReference type="AlphaFoldDB" id="T1A5E8"/>
<dbReference type="Pfam" id="PF09286">
    <property type="entry name" value="Pro-kuma_activ"/>
    <property type="match status" value="1"/>
</dbReference>